<keyword evidence="3" id="KW-1185">Reference proteome</keyword>
<dbReference type="Proteomes" id="UP000637239">
    <property type="component" value="Chromosome 7"/>
</dbReference>
<protein>
    <submittedName>
        <fullName evidence="2">Uncharacterized protein</fullName>
    </submittedName>
</protein>
<dbReference type="Gene3D" id="3.30.559.10">
    <property type="entry name" value="Chloramphenicol acetyltransferase-like domain"/>
    <property type="match status" value="1"/>
</dbReference>
<accession>A0A7R7VVV5</accession>
<dbReference type="GeneID" id="66986125"/>
<dbReference type="PANTHER" id="PTHR45527">
    <property type="entry name" value="NONRIBOSOMAL PEPTIDE SYNTHETASE"/>
    <property type="match status" value="1"/>
</dbReference>
<dbReference type="GO" id="GO:0044550">
    <property type="term" value="P:secondary metabolite biosynthetic process"/>
    <property type="evidence" value="ECO:0007669"/>
    <property type="project" value="TreeGrafter"/>
</dbReference>
<organism evidence="2 3">
    <name type="scientific">Aspergillus chevalieri</name>
    <name type="common">Eurotium chevalieri</name>
    <dbReference type="NCBI Taxonomy" id="182096"/>
    <lineage>
        <taxon>Eukaryota</taxon>
        <taxon>Fungi</taxon>
        <taxon>Dikarya</taxon>
        <taxon>Ascomycota</taxon>
        <taxon>Pezizomycotina</taxon>
        <taxon>Eurotiomycetes</taxon>
        <taxon>Eurotiomycetidae</taxon>
        <taxon>Eurotiales</taxon>
        <taxon>Aspergillaceae</taxon>
        <taxon>Aspergillus</taxon>
        <taxon>Aspergillus subgen. Aspergillus</taxon>
    </lineage>
</organism>
<evidence type="ECO:0000313" key="3">
    <source>
        <dbReference type="Proteomes" id="UP000637239"/>
    </source>
</evidence>
<dbReference type="PANTHER" id="PTHR45527:SF16">
    <property type="entry name" value="NONRIBOSOMAL PEPTIDE SYNTHASE ATNA-RELATED"/>
    <property type="match status" value="1"/>
</dbReference>
<evidence type="ECO:0000313" key="2">
    <source>
        <dbReference type="EMBL" id="BCR91767.1"/>
    </source>
</evidence>
<dbReference type="GO" id="GO:0043041">
    <property type="term" value="P:amino acid activation for nonribosomal peptide biosynthetic process"/>
    <property type="evidence" value="ECO:0007669"/>
    <property type="project" value="TreeGrafter"/>
</dbReference>
<dbReference type="GO" id="GO:0005737">
    <property type="term" value="C:cytoplasm"/>
    <property type="evidence" value="ECO:0007669"/>
    <property type="project" value="TreeGrafter"/>
</dbReference>
<name>A0A7R7VVV5_ASPCH</name>
<gene>
    <name evidence="2" type="ORF">ACHE_70610S</name>
</gene>
<dbReference type="KEGG" id="ache:ACHE_70610S"/>
<dbReference type="AlphaFoldDB" id="A0A7R7VVV5"/>
<reference evidence="2" key="2">
    <citation type="submission" date="2021-02" db="EMBL/GenBank/DDBJ databases">
        <title>Aspergillus chevalieri M1 genome sequence.</title>
        <authorList>
            <person name="Kadooka C."/>
            <person name="Mori K."/>
            <person name="Futagami T."/>
        </authorList>
    </citation>
    <scope>NUCLEOTIDE SEQUENCE</scope>
    <source>
        <strain evidence="2">M1</strain>
    </source>
</reference>
<dbReference type="SUPFAM" id="SSF52777">
    <property type="entry name" value="CoA-dependent acyltransferases"/>
    <property type="match status" value="1"/>
</dbReference>
<sequence length="132" mass="14819">MQEGLMALSGTQNGAYIAHHTLPLGQNISLARFKQACQVVVTVQPILRTRFIYPEVSGALQAVLRGKIEWQSGESLDDYMKDGKQHPMRAWDALTRYGIVPDDNDGWTLDLLFDRLDKARTPHLGKPIVRSC</sequence>
<keyword evidence="1" id="KW-0436">Ligase</keyword>
<proteinExistence type="predicted"/>
<dbReference type="InterPro" id="IPR023213">
    <property type="entry name" value="CAT-like_dom_sf"/>
</dbReference>
<dbReference type="GO" id="GO:0016874">
    <property type="term" value="F:ligase activity"/>
    <property type="evidence" value="ECO:0007669"/>
    <property type="project" value="UniProtKB-KW"/>
</dbReference>
<dbReference type="EMBL" id="AP024422">
    <property type="protein sequence ID" value="BCR91767.1"/>
    <property type="molecule type" value="Genomic_DNA"/>
</dbReference>
<evidence type="ECO:0000256" key="1">
    <source>
        <dbReference type="ARBA" id="ARBA00022598"/>
    </source>
</evidence>
<dbReference type="GO" id="GO:0031177">
    <property type="term" value="F:phosphopantetheine binding"/>
    <property type="evidence" value="ECO:0007669"/>
    <property type="project" value="TreeGrafter"/>
</dbReference>
<reference evidence="2" key="1">
    <citation type="submission" date="2021-01" db="EMBL/GenBank/DDBJ databases">
        <authorList>
            <consortium name="Aspergillus chevalieri M1 genome sequencing consortium"/>
            <person name="Kazuki M."/>
            <person name="Futagami T."/>
        </authorList>
    </citation>
    <scope>NUCLEOTIDE SEQUENCE</scope>
    <source>
        <strain evidence="2">M1</strain>
    </source>
</reference>
<dbReference type="RefSeq" id="XP_043140289.1">
    <property type="nucleotide sequence ID" value="XM_043282961.1"/>
</dbReference>